<dbReference type="CDD" id="cd02503">
    <property type="entry name" value="MobA"/>
    <property type="match status" value="1"/>
</dbReference>
<feature type="binding site" evidence="8">
    <location>
        <begin position="8"/>
        <end position="10"/>
    </location>
    <ligand>
        <name>GTP</name>
        <dbReference type="ChEBI" id="CHEBI:37565"/>
    </ligand>
</feature>
<dbReference type="HAMAP" id="MF_00316">
    <property type="entry name" value="MobA"/>
    <property type="match status" value="1"/>
</dbReference>
<feature type="binding site" evidence="8">
    <location>
        <position position="20"/>
    </location>
    <ligand>
        <name>GTP</name>
        <dbReference type="ChEBI" id="CHEBI:37565"/>
    </ligand>
</feature>
<dbReference type="GO" id="GO:0061603">
    <property type="term" value="F:molybdenum cofactor guanylyltransferase activity"/>
    <property type="evidence" value="ECO:0007669"/>
    <property type="project" value="UniProtKB-EC"/>
</dbReference>
<dbReference type="OrthoDB" id="9788394at2"/>
<keyword evidence="11" id="KW-1185">Reference proteome</keyword>
<evidence type="ECO:0000256" key="2">
    <source>
        <dbReference type="ARBA" id="ARBA00022679"/>
    </source>
</evidence>
<evidence type="ECO:0000256" key="6">
    <source>
        <dbReference type="ARBA" id="ARBA00023134"/>
    </source>
</evidence>
<keyword evidence="6 8" id="KW-0342">GTP-binding</keyword>
<dbReference type="SUPFAM" id="SSF53448">
    <property type="entry name" value="Nucleotide-diphospho-sugar transferases"/>
    <property type="match status" value="1"/>
</dbReference>
<evidence type="ECO:0000256" key="4">
    <source>
        <dbReference type="ARBA" id="ARBA00022741"/>
    </source>
</evidence>
<evidence type="ECO:0000313" key="10">
    <source>
        <dbReference type="EMBL" id="TWP29060.1"/>
    </source>
</evidence>
<keyword evidence="10" id="KW-0548">Nucleotidyltransferase</keyword>
<keyword evidence="4 8" id="KW-0547">Nucleotide-binding</keyword>
<keyword evidence="3 8" id="KW-0479">Metal-binding</keyword>
<dbReference type="InterPro" id="IPR013482">
    <property type="entry name" value="Molybde_CF_guanTrfase"/>
</dbReference>
<dbReference type="InterPro" id="IPR025877">
    <property type="entry name" value="MobA-like_NTP_Trfase"/>
</dbReference>
<sequence>MRINAVILAGGKSSRMGEDKGLKPLCNKPLIANTIQVLSQFFTSIYINTNNLKYESLGLPLIPDIETNHGPIGGIYASLTKFKADTFFISCDMPLISTEVIGILIKSHQKGQTTIATYNQRLIPVLGIYSPGLLSILEQKIKQRELKMKTFLEEVSCNCIELNEIISENRFVNVNTPEEFKYVEKILKHED</sequence>
<feature type="binding site" evidence="8">
    <location>
        <position position="48"/>
    </location>
    <ligand>
        <name>GTP</name>
        <dbReference type="ChEBI" id="CHEBI:37565"/>
    </ligand>
</feature>
<reference evidence="10 11" key="1">
    <citation type="submission" date="2019-02" db="EMBL/GenBank/DDBJ databases">
        <title>Apibacter muscae sp. nov.: a novel member of the house fly microbiota.</title>
        <authorList>
            <person name="Park R."/>
        </authorList>
    </citation>
    <scope>NUCLEOTIDE SEQUENCE [LARGE SCALE GENOMIC DNA]</scope>
    <source>
        <strain evidence="10 11">AL1</strain>
    </source>
</reference>
<dbReference type="GO" id="GO:0006777">
    <property type="term" value="P:Mo-molybdopterin cofactor biosynthetic process"/>
    <property type="evidence" value="ECO:0007669"/>
    <property type="project" value="UniProtKB-KW"/>
</dbReference>
<organism evidence="10 11">
    <name type="scientific">Apibacter muscae</name>
    <dbReference type="NCBI Taxonomy" id="2509004"/>
    <lineage>
        <taxon>Bacteria</taxon>
        <taxon>Pseudomonadati</taxon>
        <taxon>Bacteroidota</taxon>
        <taxon>Flavobacteriia</taxon>
        <taxon>Flavobacteriales</taxon>
        <taxon>Weeksellaceae</taxon>
        <taxon>Apibacter</taxon>
    </lineage>
</organism>
<comment type="domain">
    <text evidence="8">The N-terminal domain determines nucleotide recognition and specific binding, while the C-terminal domain determines the specific binding to the target protein.</text>
</comment>
<dbReference type="InterPro" id="IPR029044">
    <property type="entry name" value="Nucleotide-diphossugar_trans"/>
</dbReference>
<evidence type="ECO:0000259" key="9">
    <source>
        <dbReference type="Pfam" id="PF12804"/>
    </source>
</evidence>
<keyword evidence="1 8" id="KW-0963">Cytoplasm</keyword>
<dbReference type="RefSeq" id="WP_146261824.1">
    <property type="nucleotide sequence ID" value="NZ_SELG01000031.1"/>
</dbReference>
<dbReference type="Pfam" id="PF12804">
    <property type="entry name" value="NTP_transf_3"/>
    <property type="match status" value="1"/>
</dbReference>
<comment type="function">
    <text evidence="8">Transfers a GMP moiety from GTP to Mo-molybdopterin (Mo-MPT) cofactor (Moco or molybdenum cofactor) to form Mo-molybdopterin guanine dinucleotide (Mo-MGD) cofactor.</text>
</comment>
<accession>A0A563DFT1</accession>
<dbReference type="GO" id="GO:0005737">
    <property type="term" value="C:cytoplasm"/>
    <property type="evidence" value="ECO:0007669"/>
    <property type="project" value="UniProtKB-SubCell"/>
</dbReference>
<evidence type="ECO:0000256" key="7">
    <source>
        <dbReference type="ARBA" id="ARBA00023150"/>
    </source>
</evidence>
<evidence type="ECO:0000313" key="11">
    <source>
        <dbReference type="Proteomes" id="UP000319499"/>
    </source>
</evidence>
<evidence type="ECO:0000256" key="1">
    <source>
        <dbReference type="ARBA" id="ARBA00022490"/>
    </source>
</evidence>
<dbReference type="PANTHER" id="PTHR19136:SF81">
    <property type="entry name" value="MOLYBDENUM COFACTOR GUANYLYLTRANSFERASE"/>
    <property type="match status" value="1"/>
</dbReference>
<keyword evidence="2 8" id="KW-0808">Transferase</keyword>
<comment type="catalytic activity">
    <reaction evidence="8">
        <text>Mo-molybdopterin + GTP + H(+) = Mo-molybdopterin guanine dinucleotide + diphosphate</text>
        <dbReference type="Rhea" id="RHEA:34243"/>
        <dbReference type="ChEBI" id="CHEBI:15378"/>
        <dbReference type="ChEBI" id="CHEBI:33019"/>
        <dbReference type="ChEBI" id="CHEBI:37565"/>
        <dbReference type="ChEBI" id="CHEBI:71302"/>
        <dbReference type="ChEBI" id="CHEBI:71310"/>
        <dbReference type="EC" id="2.7.7.77"/>
    </reaction>
</comment>
<comment type="subcellular location">
    <subcellularLocation>
        <location evidence="8">Cytoplasm</location>
    </subcellularLocation>
</comment>
<feature type="binding site" evidence="8">
    <location>
        <position position="92"/>
    </location>
    <ligand>
        <name>GTP</name>
        <dbReference type="ChEBI" id="CHEBI:37565"/>
    </ligand>
</feature>
<dbReference type="PANTHER" id="PTHR19136">
    <property type="entry name" value="MOLYBDENUM COFACTOR GUANYLYLTRANSFERASE"/>
    <property type="match status" value="1"/>
</dbReference>
<dbReference type="Gene3D" id="3.90.550.10">
    <property type="entry name" value="Spore Coat Polysaccharide Biosynthesis Protein SpsA, Chain A"/>
    <property type="match status" value="1"/>
</dbReference>
<evidence type="ECO:0000256" key="5">
    <source>
        <dbReference type="ARBA" id="ARBA00022842"/>
    </source>
</evidence>
<dbReference type="GO" id="GO:0005525">
    <property type="term" value="F:GTP binding"/>
    <property type="evidence" value="ECO:0007669"/>
    <property type="project" value="UniProtKB-UniRule"/>
</dbReference>
<dbReference type="GO" id="GO:0046872">
    <property type="term" value="F:metal ion binding"/>
    <property type="evidence" value="ECO:0007669"/>
    <property type="project" value="UniProtKB-KW"/>
</dbReference>
<keyword evidence="5 8" id="KW-0460">Magnesium</keyword>
<dbReference type="AlphaFoldDB" id="A0A563DFT1"/>
<evidence type="ECO:0000256" key="3">
    <source>
        <dbReference type="ARBA" id="ARBA00022723"/>
    </source>
</evidence>
<comment type="cofactor">
    <cofactor evidence="8">
        <name>Mg(2+)</name>
        <dbReference type="ChEBI" id="CHEBI:18420"/>
    </cofactor>
</comment>
<feature type="domain" description="MobA-like NTP transferase" evidence="9">
    <location>
        <begin position="5"/>
        <end position="146"/>
    </location>
</feature>
<comment type="similarity">
    <text evidence="8">Belongs to the MobA family.</text>
</comment>
<evidence type="ECO:0000256" key="8">
    <source>
        <dbReference type="HAMAP-Rule" id="MF_00316"/>
    </source>
</evidence>
<comment type="caution">
    <text evidence="10">The sequence shown here is derived from an EMBL/GenBank/DDBJ whole genome shotgun (WGS) entry which is preliminary data.</text>
</comment>
<proteinExistence type="inferred from homology"/>
<feature type="binding site" evidence="8">
    <location>
        <position position="64"/>
    </location>
    <ligand>
        <name>GTP</name>
        <dbReference type="ChEBI" id="CHEBI:37565"/>
    </ligand>
</feature>
<keyword evidence="7 8" id="KW-0501">Molybdenum cofactor biosynthesis</keyword>
<dbReference type="Proteomes" id="UP000319499">
    <property type="component" value="Unassembled WGS sequence"/>
</dbReference>
<dbReference type="EMBL" id="SELH01000016">
    <property type="protein sequence ID" value="TWP29060.1"/>
    <property type="molecule type" value="Genomic_DNA"/>
</dbReference>
<dbReference type="EC" id="2.7.7.77" evidence="8"/>
<protein>
    <recommendedName>
        <fullName evidence="8">Probable molybdenum cofactor guanylyltransferase</fullName>
        <shortName evidence="8">MoCo guanylyltransferase</shortName>
        <ecNumber evidence="8">2.7.7.77</ecNumber>
    </recommendedName>
    <alternativeName>
        <fullName evidence="8">GTP:molybdopterin guanylyltransferase</fullName>
    </alternativeName>
    <alternativeName>
        <fullName evidence="8">Mo-MPT guanylyltransferase</fullName>
    </alternativeName>
    <alternativeName>
        <fullName evidence="8">Molybdopterin guanylyltransferase</fullName>
    </alternativeName>
    <alternativeName>
        <fullName evidence="8">Molybdopterin-guanine dinucleotide synthase</fullName>
        <shortName evidence="8">MGD synthase</shortName>
    </alternativeName>
</protein>
<name>A0A563DFT1_9FLAO</name>
<feature type="binding site" evidence="8">
    <location>
        <position position="92"/>
    </location>
    <ligand>
        <name>Mg(2+)</name>
        <dbReference type="ChEBI" id="CHEBI:18420"/>
    </ligand>
</feature>
<gene>
    <name evidence="8" type="primary">mobA</name>
    <name evidence="10" type="ORF">ETU09_04255</name>
</gene>